<evidence type="ECO:0000256" key="5">
    <source>
        <dbReference type="ARBA" id="ARBA00023235"/>
    </source>
</evidence>
<keyword evidence="7" id="KW-0472">Membrane</keyword>
<protein>
    <recommendedName>
        <fullName evidence="2 6">peptidylprolyl isomerase</fullName>
        <ecNumber evidence="2 6">5.2.1.8</ecNumber>
    </recommendedName>
</protein>
<evidence type="ECO:0000256" key="6">
    <source>
        <dbReference type="PROSITE-ProRule" id="PRU00277"/>
    </source>
</evidence>
<evidence type="ECO:0000256" key="1">
    <source>
        <dbReference type="ARBA" id="ARBA00000971"/>
    </source>
</evidence>
<evidence type="ECO:0000313" key="10">
    <source>
        <dbReference type="Proteomes" id="UP000239156"/>
    </source>
</evidence>
<evidence type="ECO:0000313" key="9">
    <source>
        <dbReference type="EMBL" id="POW09566.1"/>
    </source>
</evidence>
<dbReference type="VEuPathDB" id="FungiDB:PSHT_02797"/>
<organism evidence="9 10">
    <name type="scientific">Puccinia striiformis</name>
    <dbReference type="NCBI Taxonomy" id="27350"/>
    <lineage>
        <taxon>Eukaryota</taxon>
        <taxon>Fungi</taxon>
        <taxon>Dikarya</taxon>
        <taxon>Basidiomycota</taxon>
        <taxon>Pucciniomycotina</taxon>
        <taxon>Pucciniomycetes</taxon>
        <taxon>Pucciniales</taxon>
        <taxon>Pucciniaceae</taxon>
        <taxon>Puccinia</taxon>
    </lineage>
</organism>
<dbReference type="FunFam" id="3.10.50.40:FF:000006">
    <property type="entry name" value="Peptidyl-prolyl cis-trans isomerase"/>
    <property type="match status" value="2"/>
</dbReference>
<evidence type="ECO:0000256" key="3">
    <source>
        <dbReference type="ARBA" id="ARBA00022737"/>
    </source>
</evidence>
<comment type="catalytic activity">
    <reaction evidence="1 6">
        <text>[protein]-peptidylproline (omega=180) = [protein]-peptidylproline (omega=0)</text>
        <dbReference type="Rhea" id="RHEA:16237"/>
        <dbReference type="Rhea" id="RHEA-COMP:10747"/>
        <dbReference type="Rhea" id="RHEA-COMP:10748"/>
        <dbReference type="ChEBI" id="CHEBI:83833"/>
        <dbReference type="ChEBI" id="CHEBI:83834"/>
        <dbReference type="EC" id="5.2.1.8"/>
    </reaction>
</comment>
<evidence type="ECO:0000259" key="8">
    <source>
        <dbReference type="PROSITE" id="PS50059"/>
    </source>
</evidence>
<name>A0A2S4VJ41_9BASI</name>
<feature type="domain" description="PPIase FKBP-type" evidence="8">
    <location>
        <begin position="180"/>
        <end position="272"/>
    </location>
</feature>
<dbReference type="Gene3D" id="3.10.50.40">
    <property type="match status" value="2"/>
</dbReference>
<dbReference type="EMBL" id="PKSL01000054">
    <property type="protein sequence ID" value="POW09566.1"/>
    <property type="molecule type" value="Genomic_DNA"/>
</dbReference>
<evidence type="ECO:0000256" key="7">
    <source>
        <dbReference type="SAM" id="Phobius"/>
    </source>
</evidence>
<gene>
    <name evidence="9" type="ORF">PSTT_06757</name>
</gene>
<dbReference type="Proteomes" id="UP000239156">
    <property type="component" value="Unassembled WGS sequence"/>
</dbReference>
<dbReference type="PROSITE" id="PS50059">
    <property type="entry name" value="FKBP_PPIASE"/>
    <property type="match status" value="2"/>
</dbReference>
<proteinExistence type="predicted"/>
<dbReference type="EC" id="5.2.1.8" evidence="2 6"/>
<dbReference type="GO" id="GO:0005783">
    <property type="term" value="C:endoplasmic reticulum"/>
    <property type="evidence" value="ECO:0007669"/>
    <property type="project" value="TreeGrafter"/>
</dbReference>
<dbReference type="PANTHER" id="PTHR46046:SF5">
    <property type="entry name" value="PEPTIDYLPROLYL ISOMERASE"/>
    <property type="match status" value="1"/>
</dbReference>
<dbReference type="Pfam" id="PF00254">
    <property type="entry name" value="FKBP_C"/>
    <property type="match status" value="2"/>
</dbReference>
<keyword evidence="5 6" id="KW-0413">Isomerase</keyword>
<sequence length="311" mass="35053">MKTNTTTVVYYFSYWLISILIIQETVQSNSLLKSRSIRSNKDRVQIETLYKPSSCLLTSQINDRLAVTYVGTLTDNGRQFDASEDPTNPFVFKVGVGEVIKGWDEGMIGMCEGEKRVLRIPSQLAYGHDGAGDDIPPDSPLTFHVELIEIQNRKYVPKPSDVEIQTTFKPSTCPIKSKNGDRMAMTYVGTLKSNGVQFDAIKTPDHPFEFKLGAGEVIQGWEQGLQDMCIGERRKLIIPASLAYGSHGESSSTPPIPPNADLIFDTELIDIRNRHLNSEPDRDDDAEGRWVWRWSVIESLGYFFECFLVFL</sequence>
<keyword evidence="4 6" id="KW-0697">Rotamase</keyword>
<reference evidence="9" key="1">
    <citation type="submission" date="2017-12" db="EMBL/GenBank/DDBJ databases">
        <title>Gene loss provides genomic basis for host adaptation in cereal stripe rust fungi.</title>
        <authorList>
            <person name="Xia C."/>
        </authorList>
    </citation>
    <scope>NUCLEOTIDE SEQUENCE [LARGE SCALE GENOMIC DNA]</scope>
    <source>
        <strain evidence="9">93-210</strain>
    </source>
</reference>
<dbReference type="GO" id="GO:0003755">
    <property type="term" value="F:peptidyl-prolyl cis-trans isomerase activity"/>
    <property type="evidence" value="ECO:0007669"/>
    <property type="project" value="UniProtKB-KW"/>
</dbReference>
<keyword evidence="7" id="KW-1133">Transmembrane helix</keyword>
<feature type="non-terminal residue" evidence="9">
    <location>
        <position position="311"/>
    </location>
</feature>
<keyword evidence="7" id="KW-0812">Transmembrane</keyword>
<evidence type="ECO:0000256" key="4">
    <source>
        <dbReference type="ARBA" id="ARBA00023110"/>
    </source>
</evidence>
<dbReference type="InterPro" id="IPR051989">
    <property type="entry name" value="FKBP-like_isomerase"/>
</dbReference>
<dbReference type="VEuPathDB" id="FungiDB:PSTT_06757"/>
<keyword evidence="3" id="KW-0677">Repeat</keyword>
<comment type="caution">
    <text evidence="9">The sequence shown here is derived from an EMBL/GenBank/DDBJ whole genome shotgun (WGS) entry which is preliminary data.</text>
</comment>
<dbReference type="InterPro" id="IPR001179">
    <property type="entry name" value="PPIase_FKBP_dom"/>
</dbReference>
<keyword evidence="10" id="KW-1185">Reference proteome</keyword>
<accession>A0A2S4VJ41</accession>
<feature type="transmembrane region" description="Helical" evidence="7">
    <location>
        <begin position="12"/>
        <end position="32"/>
    </location>
</feature>
<dbReference type="PANTHER" id="PTHR46046">
    <property type="entry name" value="PEPTIDYLPROLYL ISOMERASE"/>
    <property type="match status" value="1"/>
</dbReference>
<dbReference type="InterPro" id="IPR046357">
    <property type="entry name" value="PPIase_dom_sf"/>
</dbReference>
<dbReference type="AlphaFoldDB" id="A0A2S4VJ41"/>
<feature type="domain" description="PPIase FKBP-type" evidence="8">
    <location>
        <begin position="62"/>
        <end position="151"/>
    </location>
</feature>
<dbReference type="SUPFAM" id="SSF54534">
    <property type="entry name" value="FKBP-like"/>
    <property type="match status" value="2"/>
</dbReference>
<evidence type="ECO:0000256" key="2">
    <source>
        <dbReference type="ARBA" id="ARBA00013194"/>
    </source>
</evidence>